<evidence type="ECO:0000313" key="1">
    <source>
        <dbReference type="EMBL" id="KAJ2812762.1"/>
    </source>
</evidence>
<gene>
    <name evidence="1" type="primary">ESF2_1</name>
    <name evidence="1" type="ORF">H4S07_001172</name>
</gene>
<dbReference type="EMBL" id="JANBUP010000160">
    <property type="protein sequence ID" value="KAJ2812762.1"/>
    <property type="molecule type" value="Genomic_DNA"/>
</dbReference>
<protein>
    <submittedName>
        <fullName evidence="1">RNA-binding ATPase activator esf2</fullName>
    </submittedName>
</protein>
<proteinExistence type="predicted"/>
<sequence length="345" mass="39588">MSSRADSEDRKLPVDHAVESEYTSEEEEEVEEPSRSTVIRSRKRHSPDDDSDSEAASDDNMDSDNNNDIKSDSDAESNSDNEYFAVGPAEDEEEEEDEEEPQQKPTKRKGAKPLSEKEILRAQKTERKSGVVYMSRVPPFMKPMKVRQMLQKYGDIGRIYLVEEDDQRRKRRVKGGGNRRRQFTEGWIEFANKKYAKATASMLNNTQMGGPKKHGFYHDDLWNLKYLPKFKWRHLAEQLAGERAAKDQKLEAEMGQSRRELDAYVKNVERARKIGGIKARREAKIKNGENVRQLEETPRIVWQRDIVSRDATSRSSGATAGGETLANKKRKTQETQVSGILSKIF</sequence>
<accession>A0ACC1LPE9</accession>
<dbReference type="Proteomes" id="UP001140096">
    <property type="component" value="Unassembled WGS sequence"/>
</dbReference>
<evidence type="ECO:0000313" key="2">
    <source>
        <dbReference type="Proteomes" id="UP001140096"/>
    </source>
</evidence>
<comment type="caution">
    <text evidence="1">The sequence shown here is derived from an EMBL/GenBank/DDBJ whole genome shotgun (WGS) entry which is preliminary data.</text>
</comment>
<keyword evidence="2" id="KW-1185">Reference proteome</keyword>
<organism evidence="1 2">
    <name type="scientific">Coemansia furcata</name>
    <dbReference type="NCBI Taxonomy" id="417177"/>
    <lineage>
        <taxon>Eukaryota</taxon>
        <taxon>Fungi</taxon>
        <taxon>Fungi incertae sedis</taxon>
        <taxon>Zoopagomycota</taxon>
        <taxon>Kickxellomycotina</taxon>
        <taxon>Kickxellomycetes</taxon>
        <taxon>Kickxellales</taxon>
        <taxon>Kickxellaceae</taxon>
        <taxon>Coemansia</taxon>
    </lineage>
</organism>
<reference evidence="1" key="1">
    <citation type="submission" date="2022-07" db="EMBL/GenBank/DDBJ databases">
        <title>Phylogenomic reconstructions and comparative analyses of Kickxellomycotina fungi.</title>
        <authorList>
            <person name="Reynolds N.K."/>
            <person name="Stajich J.E."/>
            <person name="Barry K."/>
            <person name="Grigoriev I.V."/>
            <person name="Crous P."/>
            <person name="Smith M.E."/>
        </authorList>
    </citation>
    <scope>NUCLEOTIDE SEQUENCE</scope>
    <source>
        <strain evidence="1">CBS 102833</strain>
    </source>
</reference>
<name>A0ACC1LPE9_9FUNG</name>